<accession>A0A1J5TVW0</accession>
<reference evidence="1 2" key="1">
    <citation type="submission" date="2016-08" db="EMBL/GenBank/DDBJ databases">
        <title>New Insights into Marine Group III Euryarchaeota, from dark to light.</title>
        <authorList>
            <person name="Haro-Moreno J.M."/>
            <person name="Rodriguez-Valera F."/>
            <person name="Lopez-Garcia P."/>
            <person name="Moreira D."/>
            <person name="Martin-Cuadrado A.B."/>
        </authorList>
    </citation>
    <scope>NUCLEOTIDE SEQUENCE [LARGE SCALE GENOMIC DNA]</scope>
    <source>
        <strain evidence="1">CG-Epi4</strain>
    </source>
</reference>
<sequence length="176" mass="20599">MVTKKNKDYLKILFLSLLSFSVLVSVYYLNADENTENEDESSYLKSEICYYALNGIIADHHYHLQLNITVINERIEIPINIGFERDSEGNTIFLHPIHTYDNSGRIHVETTKNTTAELGFFFDIWGKDFSKSKILNYTSNEDYSVKMYLNGNRVETYEKTVLEPYSFIEIEYTKND</sequence>
<evidence type="ECO:0000313" key="1">
    <source>
        <dbReference type="EMBL" id="OIR20645.1"/>
    </source>
</evidence>
<evidence type="ECO:0000313" key="2">
    <source>
        <dbReference type="Proteomes" id="UP000183375"/>
    </source>
</evidence>
<dbReference type="Proteomes" id="UP000183375">
    <property type="component" value="Unassembled WGS sequence"/>
</dbReference>
<proteinExistence type="predicted"/>
<gene>
    <name evidence="1" type="ORF">BEU01_01280</name>
</gene>
<dbReference type="AlphaFoldDB" id="A0A1J5TVW0"/>
<protein>
    <submittedName>
        <fullName evidence="1">Uncharacterized protein</fullName>
    </submittedName>
</protein>
<name>A0A1J5TVW0_9ARCH</name>
<dbReference type="EMBL" id="MIYX01000020">
    <property type="protein sequence ID" value="OIR20645.1"/>
    <property type="molecule type" value="Genomic_DNA"/>
</dbReference>
<comment type="caution">
    <text evidence="1">The sequence shown here is derived from an EMBL/GenBank/DDBJ whole genome shotgun (WGS) entry which is preliminary data.</text>
</comment>
<organism evidence="1 2">
    <name type="scientific">Marine Group III euryarchaeote CG-Epi4</name>
    <dbReference type="NCBI Taxonomy" id="1888998"/>
    <lineage>
        <taxon>Archaea</taxon>
        <taxon>Methanobacteriati</taxon>
        <taxon>Thermoplasmatota</taxon>
        <taxon>Thermoplasmata</taxon>
        <taxon>Candidatus Thermoprofundales</taxon>
    </lineage>
</organism>